<keyword evidence="1" id="KW-0812">Transmembrane</keyword>
<keyword evidence="1" id="KW-1133">Transmembrane helix</keyword>
<accession>A0A7Y9DSR0</accession>
<dbReference type="AlphaFoldDB" id="A0A7Y9DSR0"/>
<gene>
    <name evidence="2" type="ORF">BJ983_000890</name>
</gene>
<dbReference type="EMBL" id="JACCBN010000001">
    <property type="protein sequence ID" value="NYD34788.1"/>
    <property type="molecule type" value="Genomic_DNA"/>
</dbReference>
<proteinExistence type="predicted"/>
<feature type="transmembrane region" description="Helical" evidence="1">
    <location>
        <begin position="48"/>
        <end position="66"/>
    </location>
</feature>
<protein>
    <submittedName>
        <fullName evidence="2">Type III secretory pathway component EscV</fullName>
    </submittedName>
</protein>
<organism evidence="2 3">
    <name type="scientific">Actinomycetospora corticicola</name>
    <dbReference type="NCBI Taxonomy" id="663602"/>
    <lineage>
        <taxon>Bacteria</taxon>
        <taxon>Bacillati</taxon>
        <taxon>Actinomycetota</taxon>
        <taxon>Actinomycetes</taxon>
        <taxon>Pseudonocardiales</taxon>
        <taxon>Pseudonocardiaceae</taxon>
        <taxon>Actinomycetospora</taxon>
    </lineage>
</organism>
<evidence type="ECO:0000313" key="3">
    <source>
        <dbReference type="Proteomes" id="UP000535890"/>
    </source>
</evidence>
<keyword evidence="1" id="KW-0472">Membrane</keyword>
<dbReference type="RefSeq" id="WP_179792706.1">
    <property type="nucleotide sequence ID" value="NZ_BAABHP010000003.1"/>
</dbReference>
<name>A0A7Y9DSR0_9PSEU</name>
<sequence>MEIAGWVLFGFGLLVIPLASAVITYRLLRAPARAWQLSLAHKLSGVPAFLGIGAVTTIVLSFATGLPADVSGVVAVVLGVLVAGSVCFTARGLRVPAAPVSPPDAPAGA</sequence>
<keyword evidence="3" id="KW-1185">Reference proteome</keyword>
<reference evidence="2 3" key="1">
    <citation type="submission" date="2020-07" db="EMBL/GenBank/DDBJ databases">
        <title>Sequencing the genomes of 1000 actinobacteria strains.</title>
        <authorList>
            <person name="Klenk H.-P."/>
        </authorList>
    </citation>
    <scope>NUCLEOTIDE SEQUENCE [LARGE SCALE GENOMIC DNA]</scope>
    <source>
        <strain evidence="2 3">DSM 45772</strain>
    </source>
</reference>
<dbReference type="Proteomes" id="UP000535890">
    <property type="component" value="Unassembled WGS sequence"/>
</dbReference>
<evidence type="ECO:0000313" key="2">
    <source>
        <dbReference type="EMBL" id="NYD34788.1"/>
    </source>
</evidence>
<feature type="transmembrane region" description="Helical" evidence="1">
    <location>
        <begin position="72"/>
        <end position="93"/>
    </location>
</feature>
<feature type="transmembrane region" description="Helical" evidence="1">
    <location>
        <begin position="6"/>
        <end position="28"/>
    </location>
</feature>
<comment type="caution">
    <text evidence="2">The sequence shown here is derived from an EMBL/GenBank/DDBJ whole genome shotgun (WGS) entry which is preliminary data.</text>
</comment>
<evidence type="ECO:0000256" key="1">
    <source>
        <dbReference type="SAM" id="Phobius"/>
    </source>
</evidence>